<dbReference type="CDD" id="cd02961">
    <property type="entry name" value="PDI_a_family"/>
    <property type="match status" value="1"/>
</dbReference>
<feature type="domain" description="Thioredoxin" evidence="15">
    <location>
        <begin position="9"/>
        <end position="135"/>
    </location>
</feature>
<evidence type="ECO:0000256" key="14">
    <source>
        <dbReference type="SAM" id="MobiDB-lite"/>
    </source>
</evidence>
<reference evidence="16" key="1">
    <citation type="submission" date="2021-06" db="EMBL/GenBank/DDBJ databases">
        <authorList>
            <person name="Hodson N. C."/>
            <person name="Mongue J. A."/>
            <person name="Jaron S. K."/>
        </authorList>
    </citation>
    <scope>NUCLEOTIDE SEQUENCE</scope>
</reference>
<evidence type="ECO:0000256" key="3">
    <source>
        <dbReference type="ARBA" id="ARBA00006347"/>
    </source>
</evidence>
<dbReference type="GO" id="GO:0034976">
    <property type="term" value="P:response to endoplasmic reticulum stress"/>
    <property type="evidence" value="ECO:0007669"/>
    <property type="project" value="TreeGrafter"/>
</dbReference>
<dbReference type="GO" id="GO:0006457">
    <property type="term" value="P:protein folding"/>
    <property type="evidence" value="ECO:0007669"/>
    <property type="project" value="TreeGrafter"/>
</dbReference>
<dbReference type="Pfam" id="PF13848">
    <property type="entry name" value="Thioredoxin_6"/>
    <property type="match status" value="1"/>
</dbReference>
<feature type="domain" description="Thioredoxin" evidence="15">
    <location>
        <begin position="334"/>
        <end position="477"/>
    </location>
</feature>
<feature type="disulfide bond" description="Redox-active" evidence="11">
    <location>
        <begin position="400"/>
        <end position="403"/>
    </location>
</feature>
<dbReference type="FunFam" id="3.40.30.10:FF:000042">
    <property type="entry name" value="protein disulfide-isomerase A2"/>
    <property type="match status" value="1"/>
</dbReference>
<proteinExistence type="inferred from homology"/>
<comment type="subcellular location">
    <subcellularLocation>
        <location evidence="2">Endoplasmic reticulum lumen</location>
    </subcellularLocation>
</comment>
<feature type="disulfide bond" description="Redox-active" evidence="11">
    <location>
        <begin position="57"/>
        <end position="60"/>
    </location>
</feature>
<evidence type="ECO:0000256" key="9">
    <source>
        <dbReference type="ARBA" id="ARBA00023235"/>
    </source>
</evidence>
<dbReference type="InterPro" id="IPR005792">
    <property type="entry name" value="Prot_disulphide_isomerase"/>
</dbReference>
<dbReference type="CDD" id="cd02981">
    <property type="entry name" value="PDI_b_family"/>
    <property type="match status" value="1"/>
</dbReference>
<keyword evidence="9 13" id="KW-0413">Isomerase</keyword>
<dbReference type="FunFam" id="3.40.30.10:FF:000027">
    <property type="entry name" value="protein disulfide-isomerase A2"/>
    <property type="match status" value="1"/>
</dbReference>
<evidence type="ECO:0000256" key="13">
    <source>
        <dbReference type="RuleBase" id="RU361130"/>
    </source>
</evidence>
<keyword evidence="10 11" id="KW-0676">Redox-active center</keyword>
<comment type="similarity">
    <text evidence="3 12">Belongs to the protein disulfide isomerase family.</text>
</comment>
<keyword evidence="6" id="KW-0677">Repeat</keyword>
<dbReference type="InterPro" id="IPR005788">
    <property type="entry name" value="PDI_thioredoxin-like_dom"/>
</dbReference>
<dbReference type="CDD" id="cd02995">
    <property type="entry name" value="PDI_a_PDI_a'_C"/>
    <property type="match status" value="1"/>
</dbReference>
<evidence type="ECO:0000256" key="11">
    <source>
        <dbReference type="PIRSR" id="PIRSR605792-51"/>
    </source>
</evidence>
<feature type="compositionally biased region" description="Acidic residues" evidence="14">
    <location>
        <begin position="485"/>
        <end position="494"/>
    </location>
</feature>
<evidence type="ECO:0000256" key="10">
    <source>
        <dbReference type="ARBA" id="ARBA00023284"/>
    </source>
</evidence>
<dbReference type="NCBIfam" id="TIGR01126">
    <property type="entry name" value="pdi_dom"/>
    <property type="match status" value="2"/>
</dbReference>
<dbReference type="FunFam" id="3.40.30.10:FF:000030">
    <property type="entry name" value="Protein disulfide-isomerase"/>
    <property type="match status" value="1"/>
</dbReference>
<evidence type="ECO:0000313" key="17">
    <source>
        <dbReference type="Proteomes" id="UP000708208"/>
    </source>
</evidence>
<dbReference type="OrthoDB" id="72053at2759"/>
<keyword evidence="7" id="KW-0256">Endoplasmic reticulum</keyword>
<dbReference type="PANTHER" id="PTHR18929:SF240">
    <property type="entry name" value="PROTEIN DISULFIDE-ISOMERASE"/>
    <property type="match status" value="1"/>
</dbReference>
<dbReference type="InterPro" id="IPR013766">
    <property type="entry name" value="Thioredoxin_domain"/>
</dbReference>
<keyword evidence="8 11" id="KW-1015">Disulfide bond</keyword>
<evidence type="ECO:0000256" key="1">
    <source>
        <dbReference type="ARBA" id="ARBA00001182"/>
    </source>
</evidence>
<dbReference type="InterPro" id="IPR017937">
    <property type="entry name" value="Thioredoxin_CS"/>
</dbReference>
<sequence length="501" mass="56077">MKSIVLSFIACLALGTNFCLCDDIKTDEGVLVLTKSTYEKALSENEFVLVEFYAPWCGHCKALAPEYVKAAKALEEKGSAIKLAKVDATEENELAEENQIRGYPTLKFYRQGKAIDYSGGRTADDIVNWLLKKTGPTAKTLETAEDVKKFAEEFEVAIVGFFQDADSDAAKEFLKSAGSIDDYPFGIVSCAEVAKANDVEGDAVVVFKKFDELRNEQTADLTEESITKFVKSSALPLIIDFNHETAQKVFGGEIRSHVLLFLSKEAGHYDKYLPAQKTLAGNYKDRVLFVSINTDDEDHNRILEFFGMKKEEVPAARLIRLADEMAKYKPTTDVLEGDGSTMKAFVEDFLEGKLKQHLLTQELPEDWDKNPVKVLVASNFDEVALNKDKDVLVEFYAPWCGHCKQLAPIYDKLGEKFKDHESIIVAKMDSTVNELEHTKINSFPTIKLFKKGDNQVVEYSGERTLEGLSKFLESDGSYGQATPEQAEEEDEDDDSPKKDEL</sequence>
<dbReference type="AlphaFoldDB" id="A0A8J2IWU0"/>
<evidence type="ECO:0000256" key="2">
    <source>
        <dbReference type="ARBA" id="ARBA00004319"/>
    </source>
</evidence>
<comment type="caution">
    <text evidence="16">The sequence shown here is derived from an EMBL/GenBank/DDBJ whole genome shotgun (WGS) entry which is preliminary data.</text>
</comment>
<comment type="catalytic activity">
    <reaction evidence="1 13">
        <text>Catalyzes the rearrangement of -S-S- bonds in proteins.</text>
        <dbReference type="EC" id="5.3.4.1"/>
    </reaction>
</comment>
<dbReference type="GO" id="GO:0005788">
    <property type="term" value="C:endoplasmic reticulum lumen"/>
    <property type="evidence" value="ECO:0007669"/>
    <property type="project" value="UniProtKB-SubCell"/>
</dbReference>
<evidence type="ECO:0000259" key="15">
    <source>
        <dbReference type="PROSITE" id="PS51352"/>
    </source>
</evidence>
<evidence type="ECO:0000313" key="16">
    <source>
        <dbReference type="EMBL" id="CAG7628847.1"/>
    </source>
</evidence>
<dbReference type="EC" id="5.3.4.1" evidence="4 13"/>
<feature type="chain" id="PRO_5039963197" description="Protein disulfide-isomerase" evidence="13">
    <location>
        <begin position="22"/>
        <end position="501"/>
    </location>
</feature>
<accession>A0A8J2IWU0</accession>
<dbReference type="NCBIfam" id="TIGR01130">
    <property type="entry name" value="ER_PDI_fam"/>
    <property type="match status" value="1"/>
</dbReference>
<name>A0A8J2IWU0_9HEXA</name>
<dbReference type="EMBL" id="CAJVCH010000001">
    <property type="protein sequence ID" value="CAG7628847.1"/>
    <property type="molecule type" value="Genomic_DNA"/>
</dbReference>
<dbReference type="GO" id="GO:0003756">
    <property type="term" value="F:protein disulfide isomerase activity"/>
    <property type="evidence" value="ECO:0007669"/>
    <property type="project" value="UniProtKB-EC"/>
</dbReference>
<dbReference type="CDD" id="cd02982">
    <property type="entry name" value="PDI_b'_family"/>
    <property type="match status" value="1"/>
</dbReference>
<dbReference type="PROSITE" id="PS51352">
    <property type="entry name" value="THIOREDOXIN_2"/>
    <property type="match status" value="2"/>
</dbReference>
<dbReference type="PROSITE" id="PS00194">
    <property type="entry name" value="THIOREDOXIN_1"/>
    <property type="match status" value="2"/>
</dbReference>
<evidence type="ECO:0000256" key="5">
    <source>
        <dbReference type="ARBA" id="ARBA00022729"/>
    </source>
</evidence>
<evidence type="ECO:0000256" key="6">
    <source>
        <dbReference type="ARBA" id="ARBA00022737"/>
    </source>
</evidence>
<keyword evidence="5 13" id="KW-0732">Signal</keyword>
<dbReference type="PANTHER" id="PTHR18929">
    <property type="entry name" value="PROTEIN DISULFIDE ISOMERASE"/>
    <property type="match status" value="1"/>
</dbReference>
<dbReference type="FunFam" id="3.40.30.10:FF:000023">
    <property type="entry name" value="Protein disulfide-isomerase"/>
    <property type="match status" value="1"/>
</dbReference>
<feature type="region of interest" description="Disordered" evidence="14">
    <location>
        <begin position="474"/>
        <end position="501"/>
    </location>
</feature>
<evidence type="ECO:0000256" key="12">
    <source>
        <dbReference type="RuleBase" id="RU004208"/>
    </source>
</evidence>
<feature type="signal peptide" evidence="13">
    <location>
        <begin position="1"/>
        <end position="21"/>
    </location>
</feature>
<evidence type="ECO:0000256" key="8">
    <source>
        <dbReference type="ARBA" id="ARBA00023157"/>
    </source>
</evidence>
<protein>
    <recommendedName>
        <fullName evidence="4 13">Protein disulfide-isomerase</fullName>
        <ecNumber evidence="4 13">5.3.4.1</ecNumber>
    </recommendedName>
</protein>
<organism evidence="16 17">
    <name type="scientific">Allacma fusca</name>
    <dbReference type="NCBI Taxonomy" id="39272"/>
    <lineage>
        <taxon>Eukaryota</taxon>
        <taxon>Metazoa</taxon>
        <taxon>Ecdysozoa</taxon>
        <taxon>Arthropoda</taxon>
        <taxon>Hexapoda</taxon>
        <taxon>Collembola</taxon>
        <taxon>Symphypleona</taxon>
        <taxon>Sminthuridae</taxon>
        <taxon>Allacma</taxon>
    </lineage>
</organism>
<keyword evidence="17" id="KW-1185">Reference proteome</keyword>
<dbReference type="Proteomes" id="UP000708208">
    <property type="component" value="Unassembled WGS sequence"/>
</dbReference>
<dbReference type="Pfam" id="PF00085">
    <property type="entry name" value="Thioredoxin"/>
    <property type="match status" value="2"/>
</dbReference>
<evidence type="ECO:0000256" key="4">
    <source>
        <dbReference type="ARBA" id="ARBA00012723"/>
    </source>
</evidence>
<gene>
    <name evidence="16" type="ORF">AFUS01_LOCUS3</name>
</gene>
<evidence type="ECO:0000256" key="7">
    <source>
        <dbReference type="ARBA" id="ARBA00022824"/>
    </source>
</evidence>